<name>A0A317Q091_9ENTR</name>
<sequence length="76" mass="8879">MWRTENNEDKSNEGCLVAVNLHYIKSAFQISLFLQSIGIFFLNIFCVISKIPSVLHIFYLLKILSCAKLFLLKRKR</sequence>
<feature type="transmembrane region" description="Helical" evidence="1">
    <location>
        <begin position="54"/>
        <end position="72"/>
    </location>
</feature>
<gene>
    <name evidence="2" type="ORF">DES37_10652</name>
</gene>
<keyword evidence="3" id="KW-1185">Reference proteome</keyword>
<organism evidence="2 3">
    <name type="scientific">Mangrovibacter plantisponsor</name>
    <dbReference type="NCBI Taxonomy" id="451513"/>
    <lineage>
        <taxon>Bacteria</taxon>
        <taxon>Pseudomonadati</taxon>
        <taxon>Pseudomonadota</taxon>
        <taxon>Gammaproteobacteria</taxon>
        <taxon>Enterobacterales</taxon>
        <taxon>Enterobacteriaceae</taxon>
        <taxon>Mangrovibacter</taxon>
    </lineage>
</organism>
<comment type="caution">
    <text evidence="2">The sequence shown here is derived from an EMBL/GenBank/DDBJ whole genome shotgun (WGS) entry which is preliminary data.</text>
</comment>
<dbReference type="EMBL" id="QGTS01000006">
    <property type="protein sequence ID" value="PWW08936.1"/>
    <property type="molecule type" value="Genomic_DNA"/>
</dbReference>
<keyword evidence="1" id="KW-0472">Membrane</keyword>
<proteinExistence type="predicted"/>
<keyword evidence="1" id="KW-1133">Transmembrane helix</keyword>
<evidence type="ECO:0000313" key="2">
    <source>
        <dbReference type="EMBL" id="PWW08936.1"/>
    </source>
</evidence>
<accession>A0A317Q091</accession>
<protein>
    <submittedName>
        <fullName evidence="2">Uncharacterized protein</fullName>
    </submittedName>
</protein>
<reference evidence="2 3" key="1">
    <citation type="submission" date="2018-05" db="EMBL/GenBank/DDBJ databases">
        <title>Genomic Encyclopedia of Type Strains, Phase IV (KMG-IV): sequencing the most valuable type-strain genomes for metagenomic binning, comparative biology and taxonomic classification.</title>
        <authorList>
            <person name="Goeker M."/>
        </authorList>
    </citation>
    <scope>NUCLEOTIDE SEQUENCE [LARGE SCALE GENOMIC DNA]</scope>
    <source>
        <strain evidence="2 3">DSM 19579</strain>
    </source>
</reference>
<evidence type="ECO:0000313" key="3">
    <source>
        <dbReference type="Proteomes" id="UP000246744"/>
    </source>
</evidence>
<feature type="transmembrane region" description="Helical" evidence="1">
    <location>
        <begin position="30"/>
        <end position="48"/>
    </location>
</feature>
<keyword evidence="1" id="KW-0812">Transmembrane</keyword>
<dbReference type="Proteomes" id="UP000246744">
    <property type="component" value="Unassembled WGS sequence"/>
</dbReference>
<dbReference type="AlphaFoldDB" id="A0A317Q091"/>
<evidence type="ECO:0000256" key="1">
    <source>
        <dbReference type="SAM" id="Phobius"/>
    </source>
</evidence>